<name>A0A345Z4L6_9MOLU</name>
<organism evidence="1 2">
    <name type="scientific">Spiroplasma alleghenense</name>
    <dbReference type="NCBI Taxonomy" id="216931"/>
    <lineage>
        <taxon>Bacteria</taxon>
        <taxon>Bacillati</taxon>
        <taxon>Mycoplasmatota</taxon>
        <taxon>Mollicutes</taxon>
        <taxon>Entomoplasmatales</taxon>
        <taxon>Spiroplasmataceae</taxon>
        <taxon>Spiroplasma</taxon>
    </lineage>
</organism>
<dbReference type="Proteomes" id="UP000254792">
    <property type="component" value="Chromosome"/>
</dbReference>
<reference evidence="1 2" key="1">
    <citation type="submission" date="2018-07" db="EMBL/GenBank/DDBJ databases">
        <title>Complete genome sequence of Spiroplasma alleghenense PLHS-1 (ATCC 51752).</title>
        <authorList>
            <person name="Chou L."/>
            <person name="Lee T.-Y."/>
            <person name="Tsai Y.-M."/>
            <person name="Kuo C.-H."/>
        </authorList>
    </citation>
    <scope>NUCLEOTIDE SEQUENCE [LARGE SCALE GENOMIC DNA]</scope>
    <source>
        <strain evidence="1 2">PLHS-1</strain>
    </source>
</reference>
<dbReference type="EMBL" id="CP031376">
    <property type="protein sequence ID" value="AXK51545.1"/>
    <property type="molecule type" value="Genomic_DNA"/>
</dbReference>
<proteinExistence type="predicted"/>
<accession>A0A345Z4L6</accession>
<gene>
    <name evidence="1" type="ORF">SALLE_v1c08750</name>
</gene>
<evidence type="ECO:0000313" key="2">
    <source>
        <dbReference type="Proteomes" id="UP000254792"/>
    </source>
</evidence>
<dbReference type="RefSeq" id="WP_115558440.1">
    <property type="nucleotide sequence ID" value="NZ_CP031376.1"/>
</dbReference>
<dbReference type="AlphaFoldDB" id="A0A345Z4L6"/>
<evidence type="ECO:0000313" key="1">
    <source>
        <dbReference type="EMBL" id="AXK51545.1"/>
    </source>
</evidence>
<keyword evidence="2" id="KW-1185">Reference proteome</keyword>
<sequence>MRKIIPIIGALALVPPVSMNVIKTQLDSKNTYEVPPAEVELIEGRGLALPINTPLFRTVSSGWNDNQQDSGTHFFSSLQPWASSAQEFTNLFPTFSLSRERVRGNILGSDRFADTDINLKFNTKDLFDSTLSLRQLMSFSENIGSAWQEIVARARFFMDPVTLVLRIQWDISAHSRATTSSPWISYEVSRVYFWES</sequence>
<protein>
    <submittedName>
        <fullName evidence="1">Uncharacterized protein</fullName>
    </submittedName>
</protein>
<dbReference type="KEGG" id="salx:SALLE_v1c08750"/>